<name>A0A3M7GLW4_HORWE</name>
<dbReference type="InterPro" id="IPR009799">
    <property type="entry name" value="EthD_dom"/>
</dbReference>
<proteinExistence type="inferred from homology"/>
<evidence type="ECO:0000256" key="2">
    <source>
        <dbReference type="SAM" id="SignalP"/>
    </source>
</evidence>
<evidence type="ECO:0000313" key="5">
    <source>
        <dbReference type="Proteomes" id="UP000281468"/>
    </source>
</evidence>
<gene>
    <name evidence="4" type="ORF">D0862_06191</name>
</gene>
<feature type="signal peptide" evidence="2">
    <location>
        <begin position="1"/>
        <end position="19"/>
    </location>
</feature>
<evidence type="ECO:0000259" key="3">
    <source>
        <dbReference type="Pfam" id="PF07110"/>
    </source>
</evidence>
<dbReference type="Proteomes" id="UP000281468">
    <property type="component" value="Unassembled WGS sequence"/>
</dbReference>
<dbReference type="InterPro" id="IPR011008">
    <property type="entry name" value="Dimeric_a/b-barrel"/>
</dbReference>
<evidence type="ECO:0000313" key="4">
    <source>
        <dbReference type="EMBL" id="RMZ01939.1"/>
    </source>
</evidence>
<protein>
    <recommendedName>
        <fullName evidence="3">EthD domain-containing protein</fullName>
    </recommendedName>
</protein>
<accession>A0A3M7GLW4</accession>
<comment type="caution">
    <text evidence="4">The sequence shown here is derived from an EMBL/GenBank/DDBJ whole genome shotgun (WGS) entry which is preliminary data.</text>
</comment>
<organism evidence="4 5">
    <name type="scientific">Hortaea werneckii</name>
    <name type="common">Black yeast</name>
    <name type="synonym">Cladosporium werneckii</name>
    <dbReference type="NCBI Taxonomy" id="91943"/>
    <lineage>
        <taxon>Eukaryota</taxon>
        <taxon>Fungi</taxon>
        <taxon>Dikarya</taxon>
        <taxon>Ascomycota</taxon>
        <taxon>Pezizomycotina</taxon>
        <taxon>Dothideomycetes</taxon>
        <taxon>Dothideomycetidae</taxon>
        <taxon>Mycosphaerellales</taxon>
        <taxon>Teratosphaeriaceae</taxon>
        <taxon>Hortaea</taxon>
    </lineage>
</organism>
<dbReference type="SUPFAM" id="SSF54909">
    <property type="entry name" value="Dimeric alpha+beta barrel"/>
    <property type="match status" value="1"/>
</dbReference>
<evidence type="ECO:0000256" key="1">
    <source>
        <dbReference type="ARBA" id="ARBA00005986"/>
    </source>
</evidence>
<reference evidence="4 5" key="1">
    <citation type="journal article" date="2018" name="BMC Genomics">
        <title>Genomic evidence for intraspecific hybridization in a clonal and extremely halotolerant yeast.</title>
        <authorList>
            <person name="Gostincar C."/>
            <person name="Stajich J.E."/>
            <person name="Zupancic J."/>
            <person name="Zalar P."/>
            <person name="Gunde-Cimerman N."/>
        </authorList>
    </citation>
    <scope>NUCLEOTIDE SEQUENCE [LARGE SCALE GENOMIC DNA]</scope>
    <source>
        <strain evidence="4 5">EXF-171</strain>
    </source>
</reference>
<dbReference type="EMBL" id="QWIQ01000174">
    <property type="protein sequence ID" value="RMZ01939.1"/>
    <property type="molecule type" value="Genomic_DNA"/>
</dbReference>
<comment type="similarity">
    <text evidence="1">Belongs to the tpcK family.</text>
</comment>
<dbReference type="AlphaFoldDB" id="A0A3M7GLW4"/>
<dbReference type="GO" id="GO:0016491">
    <property type="term" value="F:oxidoreductase activity"/>
    <property type="evidence" value="ECO:0007669"/>
    <property type="project" value="InterPro"/>
</dbReference>
<feature type="chain" id="PRO_5018075390" description="EthD domain-containing protein" evidence="2">
    <location>
        <begin position="20"/>
        <end position="339"/>
    </location>
</feature>
<dbReference type="VEuPathDB" id="FungiDB:BTJ68_11958"/>
<feature type="domain" description="EthD" evidence="3">
    <location>
        <begin position="199"/>
        <end position="292"/>
    </location>
</feature>
<dbReference type="Pfam" id="PF07110">
    <property type="entry name" value="EthD"/>
    <property type="match status" value="1"/>
</dbReference>
<dbReference type="Gene3D" id="3.30.70.100">
    <property type="match status" value="1"/>
</dbReference>
<keyword evidence="2" id="KW-0732">Signal</keyword>
<sequence>MRGLFIMLVAFSALVSGHAVRRDDLNPKPTENTSLPATPTLFNDGTVVTHEQDPNPSAKHCINSNGPAVGEPKICTCYVNPKAISYDRVILRKAIDRFCKGITKYSFGGPSNWWWSIWLPYRLKNPSLRPLYVWEVADETSDIFAENGKYGGRAYDPCFEYTVDPNPGDTLIKMVLEAGYANTTGFRKVVKATILVKKKPGMSDEDFIQHYNHKHAQMAAPVLEKHHCITYSLTYCFKRDRTIIADMLHGKSAAMMDYDAICTFVFKDYKDFAKFMYDPASKGLTPDHENFMVEEDMKMMVGDEYMVIDQGERVGQCGRCGMNGKVSAMLRIVLLLGVR</sequence>